<reference evidence="7 8" key="1">
    <citation type="journal article" date="2022" name="G3 (Bethesda)">
        <title>Whole-genome sequence and methylome profiling of the almond [Prunus dulcis (Mill.) D.A. Webb] cultivar 'Nonpareil'.</title>
        <authorList>
            <person name="D'Amico-Willman K.M."/>
            <person name="Ouma W.Z."/>
            <person name="Meulia T."/>
            <person name="Sideli G.M."/>
            <person name="Gradziel T.M."/>
            <person name="Fresnedo-Ramirez J."/>
        </authorList>
    </citation>
    <scope>NUCLEOTIDE SEQUENCE [LARGE SCALE GENOMIC DNA]</scope>
    <source>
        <strain evidence="7">Clone GOH B32 T37-40</strain>
    </source>
</reference>
<dbReference type="Pfam" id="PF12819">
    <property type="entry name" value="Malectin_like"/>
    <property type="match status" value="3"/>
</dbReference>
<name>A0AAD4YUH2_PRUDU</name>
<proteinExistence type="predicted"/>
<evidence type="ECO:0000313" key="8">
    <source>
        <dbReference type="Proteomes" id="UP001054821"/>
    </source>
</evidence>
<dbReference type="AlphaFoldDB" id="A0AAD4YUH2"/>
<comment type="subcellular location">
    <subcellularLocation>
        <location evidence="1">Membrane</location>
        <topology evidence="1">Single-pass membrane protein</topology>
    </subcellularLocation>
</comment>
<feature type="domain" description="Malectin-like" evidence="6">
    <location>
        <begin position="98"/>
        <end position="141"/>
    </location>
</feature>
<keyword evidence="8" id="KW-1185">Reference proteome</keyword>
<keyword evidence="2" id="KW-0812">Transmembrane</keyword>
<evidence type="ECO:0000256" key="2">
    <source>
        <dbReference type="ARBA" id="ARBA00022692"/>
    </source>
</evidence>
<organism evidence="7 8">
    <name type="scientific">Prunus dulcis</name>
    <name type="common">Almond</name>
    <name type="synonym">Amygdalus dulcis</name>
    <dbReference type="NCBI Taxonomy" id="3755"/>
    <lineage>
        <taxon>Eukaryota</taxon>
        <taxon>Viridiplantae</taxon>
        <taxon>Streptophyta</taxon>
        <taxon>Embryophyta</taxon>
        <taxon>Tracheophyta</taxon>
        <taxon>Spermatophyta</taxon>
        <taxon>Magnoliopsida</taxon>
        <taxon>eudicotyledons</taxon>
        <taxon>Gunneridae</taxon>
        <taxon>Pentapetalae</taxon>
        <taxon>rosids</taxon>
        <taxon>fabids</taxon>
        <taxon>Rosales</taxon>
        <taxon>Rosaceae</taxon>
        <taxon>Amygdaloideae</taxon>
        <taxon>Amygdaleae</taxon>
        <taxon>Prunus</taxon>
    </lineage>
</organism>
<evidence type="ECO:0000256" key="1">
    <source>
        <dbReference type="ARBA" id="ARBA00004167"/>
    </source>
</evidence>
<keyword evidence="3" id="KW-0732">Signal</keyword>
<feature type="domain" description="Malectin-like" evidence="6">
    <location>
        <begin position="52"/>
        <end position="85"/>
    </location>
</feature>
<keyword evidence="4" id="KW-1133">Transmembrane helix</keyword>
<evidence type="ECO:0000256" key="3">
    <source>
        <dbReference type="ARBA" id="ARBA00022729"/>
    </source>
</evidence>
<dbReference type="PANTHER" id="PTHR45631:SF202">
    <property type="entry name" value="SENESCENCE-INDUCED RECEPTOR-LIKE SERINE_THREONINE-PROTEIN KINASE"/>
    <property type="match status" value="1"/>
</dbReference>
<accession>A0AAD4YUH2</accession>
<evidence type="ECO:0000256" key="4">
    <source>
        <dbReference type="ARBA" id="ARBA00022989"/>
    </source>
</evidence>
<sequence length="181" mass="19599">MFKNLPFGLLGIDYISDAAFISTGVGKSIAPQYKATAYVRSFPRGIKNSYRTIYVCLVNKGSGTPFISALESRPLKSITYLSPTAPQALLLRPDVLINQLPSVVMSTASTSTNDNASMDFGWEAPDTTTGYNVYLHFANSSYKGSPRVISLNLSLSGLTGEILHICPILTCCNLWICQTTA</sequence>
<dbReference type="GO" id="GO:0016020">
    <property type="term" value="C:membrane"/>
    <property type="evidence" value="ECO:0007669"/>
    <property type="project" value="UniProtKB-SubCell"/>
</dbReference>
<dbReference type="PANTHER" id="PTHR45631">
    <property type="entry name" value="OS07G0107800 PROTEIN-RELATED"/>
    <property type="match status" value="1"/>
</dbReference>
<feature type="domain" description="Malectin-like" evidence="6">
    <location>
        <begin position="11"/>
        <end position="51"/>
    </location>
</feature>
<evidence type="ECO:0000313" key="7">
    <source>
        <dbReference type="EMBL" id="KAI5321880.1"/>
    </source>
</evidence>
<evidence type="ECO:0000256" key="5">
    <source>
        <dbReference type="ARBA" id="ARBA00023136"/>
    </source>
</evidence>
<keyword evidence="5" id="KW-0472">Membrane</keyword>
<dbReference type="EMBL" id="JAJFAZ020000006">
    <property type="protein sequence ID" value="KAI5321880.1"/>
    <property type="molecule type" value="Genomic_DNA"/>
</dbReference>
<dbReference type="InterPro" id="IPR024788">
    <property type="entry name" value="Malectin-like_Carb-bd_dom"/>
</dbReference>
<gene>
    <name evidence="7" type="ORF">L3X38_030952</name>
</gene>
<protein>
    <recommendedName>
        <fullName evidence="6">Malectin-like domain-containing protein</fullName>
    </recommendedName>
</protein>
<evidence type="ECO:0000259" key="6">
    <source>
        <dbReference type="Pfam" id="PF12819"/>
    </source>
</evidence>
<comment type="caution">
    <text evidence="7">The sequence shown here is derived from an EMBL/GenBank/DDBJ whole genome shotgun (WGS) entry which is preliminary data.</text>
</comment>
<dbReference type="Proteomes" id="UP001054821">
    <property type="component" value="Chromosome 6"/>
</dbReference>